<dbReference type="EMBL" id="BTGU01000009">
    <property type="protein sequence ID" value="GMN39220.1"/>
    <property type="molecule type" value="Genomic_DNA"/>
</dbReference>
<name>A0AA88D0J3_FICCA</name>
<comment type="caution">
    <text evidence="1">The sequence shown here is derived from an EMBL/GenBank/DDBJ whole genome shotgun (WGS) entry which is preliminary data.</text>
</comment>
<dbReference type="AlphaFoldDB" id="A0AA88D0J3"/>
<organism evidence="1 2">
    <name type="scientific">Ficus carica</name>
    <name type="common">Common fig</name>
    <dbReference type="NCBI Taxonomy" id="3494"/>
    <lineage>
        <taxon>Eukaryota</taxon>
        <taxon>Viridiplantae</taxon>
        <taxon>Streptophyta</taxon>
        <taxon>Embryophyta</taxon>
        <taxon>Tracheophyta</taxon>
        <taxon>Spermatophyta</taxon>
        <taxon>Magnoliopsida</taxon>
        <taxon>eudicotyledons</taxon>
        <taxon>Gunneridae</taxon>
        <taxon>Pentapetalae</taxon>
        <taxon>rosids</taxon>
        <taxon>fabids</taxon>
        <taxon>Rosales</taxon>
        <taxon>Moraceae</taxon>
        <taxon>Ficeae</taxon>
        <taxon>Ficus</taxon>
    </lineage>
</organism>
<sequence length="107" mass="11269">MLLMPGMVPAATPNVFLAGLGARGDPAGSAAQGTRWICRHAGATGPIDWRHVGDPVADGYRDKAGVSCDKKWRVGSEDLCRYIIYYSDPGARSTASSEHMACSGENG</sequence>
<protein>
    <submittedName>
        <fullName evidence="1">Uncharacterized protein</fullName>
    </submittedName>
</protein>
<keyword evidence="2" id="KW-1185">Reference proteome</keyword>
<reference evidence="1" key="1">
    <citation type="submission" date="2023-07" db="EMBL/GenBank/DDBJ databases">
        <title>draft genome sequence of fig (Ficus carica).</title>
        <authorList>
            <person name="Takahashi T."/>
            <person name="Nishimura K."/>
        </authorList>
    </citation>
    <scope>NUCLEOTIDE SEQUENCE</scope>
</reference>
<proteinExistence type="predicted"/>
<gene>
    <name evidence="1" type="ORF">TIFTF001_008449</name>
</gene>
<evidence type="ECO:0000313" key="2">
    <source>
        <dbReference type="Proteomes" id="UP001187192"/>
    </source>
</evidence>
<evidence type="ECO:0000313" key="1">
    <source>
        <dbReference type="EMBL" id="GMN39220.1"/>
    </source>
</evidence>
<accession>A0AA88D0J3</accession>
<dbReference type="Proteomes" id="UP001187192">
    <property type="component" value="Unassembled WGS sequence"/>
</dbReference>